<keyword evidence="2" id="KW-1185">Reference proteome</keyword>
<accession>A0A4U5LZ27</accession>
<sequence length="92" mass="10332">MTKYDDFVYSEKVDGHVTKVPGIGDTYGGKLARNGYNNAPKVFGRFLMCDENRGDFESFLKRFGGVDAGRGRIAFSGFLEWADRHLGPRNHP</sequence>
<dbReference type="SUPFAM" id="SSF47798">
    <property type="entry name" value="Barrier-to-autointegration factor, BAF"/>
    <property type="match status" value="1"/>
</dbReference>
<dbReference type="InterPro" id="IPR036617">
    <property type="entry name" value="BAF_sf"/>
</dbReference>
<dbReference type="AlphaFoldDB" id="A0A4U5LZ27"/>
<evidence type="ECO:0000313" key="1">
    <source>
        <dbReference type="EMBL" id="TKR61559.1"/>
    </source>
</evidence>
<gene>
    <name evidence="1" type="ORF">L596_028653</name>
</gene>
<dbReference type="Gene3D" id="1.10.150.40">
    <property type="entry name" value="Barrier-to-autointegration factor, BAF"/>
    <property type="match status" value="1"/>
</dbReference>
<dbReference type="InterPro" id="IPR004122">
    <property type="entry name" value="BAF_prot"/>
</dbReference>
<dbReference type="Pfam" id="PF02961">
    <property type="entry name" value="SAM_BAF"/>
    <property type="match status" value="1"/>
</dbReference>
<reference evidence="1 2" key="1">
    <citation type="journal article" date="2015" name="Genome Biol.">
        <title>Comparative genomics of Steinernema reveals deeply conserved gene regulatory networks.</title>
        <authorList>
            <person name="Dillman A.R."/>
            <person name="Macchietto M."/>
            <person name="Porter C.F."/>
            <person name="Rogers A."/>
            <person name="Williams B."/>
            <person name="Antoshechkin I."/>
            <person name="Lee M.M."/>
            <person name="Goodwin Z."/>
            <person name="Lu X."/>
            <person name="Lewis E.E."/>
            <person name="Goodrich-Blair H."/>
            <person name="Stock S.P."/>
            <person name="Adams B.J."/>
            <person name="Sternberg P.W."/>
            <person name="Mortazavi A."/>
        </authorList>
    </citation>
    <scope>NUCLEOTIDE SEQUENCE [LARGE SCALE GENOMIC DNA]</scope>
    <source>
        <strain evidence="1 2">ALL</strain>
    </source>
</reference>
<dbReference type="GO" id="GO:0003677">
    <property type="term" value="F:DNA binding"/>
    <property type="evidence" value="ECO:0007669"/>
    <property type="project" value="InterPro"/>
</dbReference>
<protein>
    <submittedName>
        <fullName evidence="1">Uncharacterized protein</fullName>
    </submittedName>
</protein>
<dbReference type="STRING" id="34508.A0A4U5LZ27"/>
<dbReference type="Proteomes" id="UP000298663">
    <property type="component" value="Unassembled WGS sequence"/>
</dbReference>
<evidence type="ECO:0000313" key="2">
    <source>
        <dbReference type="Proteomes" id="UP000298663"/>
    </source>
</evidence>
<name>A0A4U5LZ27_STECR</name>
<dbReference type="SMART" id="SM01023">
    <property type="entry name" value="BAF"/>
    <property type="match status" value="1"/>
</dbReference>
<reference evidence="1 2" key="2">
    <citation type="journal article" date="2019" name="G3 (Bethesda)">
        <title>Hybrid Assembly of the Genome of the Entomopathogenic Nematode Steinernema carpocapsae Identifies the X-Chromosome.</title>
        <authorList>
            <person name="Serra L."/>
            <person name="Macchietto M."/>
            <person name="Macias-Munoz A."/>
            <person name="McGill C.J."/>
            <person name="Rodriguez I.M."/>
            <person name="Rodriguez B."/>
            <person name="Murad R."/>
            <person name="Mortazavi A."/>
        </authorList>
    </citation>
    <scope>NUCLEOTIDE SEQUENCE [LARGE SCALE GENOMIC DNA]</scope>
    <source>
        <strain evidence="1 2">ALL</strain>
    </source>
</reference>
<proteinExistence type="predicted"/>
<dbReference type="OrthoDB" id="8496371at2759"/>
<comment type="caution">
    <text evidence="1">The sequence shown here is derived from an EMBL/GenBank/DDBJ whole genome shotgun (WGS) entry which is preliminary data.</text>
</comment>
<organism evidence="1 2">
    <name type="scientific">Steinernema carpocapsae</name>
    <name type="common">Entomopathogenic nematode</name>
    <dbReference type="NCBI Taxonomy" id="34508"/>
    <lineage>
        <taxon>Eukaryota</taxon>
        <taxon>Metazoa</taxon>
        <taxon>Ecdysozoa</taxon>
        <taxon>Nematoda</taxon>
        <taxon>Chromadorea</taxon>
        <taxon>Rhabditida</taxon>
        <taxon>Tylenchina</taxon>
        <taxon>Panagrolaimomorpha</taxon>
        <taxon>Strongyloidoidea</taxon>
        <taxon>Steinernematidae</taxon>
        <taxon>Steinernema</taxon>
    </lineage>
</organism>
<dbReference type="EMBL" id="AZBU02000011">
    <property type="protein sequence ID" value="TKR61559.1"/>
    <property type="molecule type" value="Genomic_DNA"/>
</dbReference>